<dbReference type="STRING" id="436010.A0A166QUZ6"/>
<organism evidence="1 2">
    <name type="scientific">Athelia psychrophila</name>
    <dbReference type="NCBI Taxonomy" id="1759441"/>
    <lineage>
        <taxon>Eukaryota</taxon>
        <taxon>Fungi</taxon>
        <taxon>Dikarya</taxon>
        <taxon>Basidiomycota</taxon>
        <taxon>Agaricomycotina</taxon>
        <taxon>Agaricomycetes</taxon>
        <taxon>Agaricomycetidae</taxon>
        <taxon>Atheliales</taxon>
        <taxon>Atheliaceae</taxon>
        <taxon>Athelia</taxon>
    </lineage>
</organism>
<dbReference type="EMBL" id="KV417508">
    <property type="protein sequence ID" value="KZP27574.1"/>
    <property type="molecule type" value="Genomic_DNA"/>
</dbReference>
<gene>
    <name evidence="1" type="ORF">FIBSPDRAFT_730756</name>
</gene>
<dbReference type="Gene3D" id="2.40.70.10">
    <property type="entry name" value="Acid Proteases"/>
    <property type="match status" value="1"/>
</dbReference>
<dbReference type="CDD" id="cd00303">
    <property type="entry name" value="retropepsin_like"/>
    <property type="match status" value="1"/>
</dbReference>
<dbReference type="SUPFAM" id="SSF50630">
    <property type="entry name" value="Acid proteases"/>
    <property type="match status" value="1"/>
</dbReference>
<dbReference type="InterPro" id="IPR021109">
    <property type="entry name" value="Peptidase_aspartic_dom_sf"/>
</dbReference>
<accession>A0A166QUZ6</accession>
<proteinExistence type="predicted"/>
<evidence type="ECO:0000313" key="2">
    <source>
        <dbReference type="Proteomes" id="UP000076532"/>
    </source>
</evidence>
<protein>
    <recommendedName>
        <fullName evidence="3">Aspartic peptidase DDI1-type domain-containing protein</fullName>
    </recommendedName>
</protein>
<reference evidence="1 2" key="1">
    <citation type="journal article" date="2016" name="Mol. Biol. Evol.">
        <title>Comparative Genomics of Early-Diverging Mushroom-Forming Fungi Provides Insights into the Origins of Lignocellulose Decay Capabilities.</title>
        <authorList>
            <person name="Nagy L.G."/>
            <person name="Riley R."/>
            <person name="Tritt A."/>
            <person name="Adam C."/>
            <person name="Daum C."/>
            <person name="Floudas D."/>
            <person name="Sun H."/>
            <person name="Yadav J.S."/>
            <person name="Pangilinan J."/>
            <person name="Larsson K.H."/>
            <person name="Matsuura K."/>
            <person name="Barry K."/>
            <person name="Labutti K."/>
            <person name="Kuo R."/>
            <person name="Ohm R.A."/>
            <person name="Bhattacharya S.S."/>
            <person name="Shirouzu T."/>
            <person name="Yoshinaga Y."/>
            <person name="Martin F.M."/>
            <person name="Grigoriev I.V."/>
            <person name="Hibbett D.S."/>
        </authorList>
    </citation>
    <scope>NUCLEOTIDE SEQUENCE [LARGE SCALE GENOMIC DNA]</scope>
    <source>
        <strain evidence="1 2">CBS 109695</strain>
    </source>
</reference>
<dbReference type="OrthoDB" id="1750432at2759"/>
<dbReference type="AlphaFoldDB" id="A0A166QUZ6"/>
<feature type="non-terminal residue" evidence="1">
    <location>
        <position position="308"/>
    </location>
</feature>
<evidence type="ECO:0008006" key="3">
    <source>
        <dbReference type="Google" id="ProtNLM"/>
    </source>
</evidence>
<name>A0A166QUZ6_9AGAM</name>
<dbReference type="Proteomes" id="UP000076532">
    <property type="component" value="Unassembled WGS sequence"/>
</dbReference>
<sequence length="308" mass="34486">MSDSVSESDISDVPSLEDSFKEDVPWALDIIKEVNYRLQCNTAGPSNAHHKLKRDPPAEPEVIHFLERTAMRLKGFNRVCPRPIEVVVLINGQSCQALLDSGSLSDFMSTTICDQLRVHKENLKEAIPLQLACSGSSSKIHARATANLVYQEINEERVFDICNLESYDLILGTPFMFQHQILLGLNPTQVVVNSADSLPIRGVQTVCLEANATGIATDIEYMRTELYNYAIPICKEASETPLPPLRGKGLDHKINLIDPALRYIGRHTRCPEGLRPAWNQKRSDYVKCGRWVVRSGTNALPMFIMQKP</sequence>
<evidence type="ECO:0000313" key="1">
    <source>
        <dbReference type="EMBL" id="KZP27574.1"/>
    </source>
</evidence>
<keyword evidence="2" id="KW-1185">Reference proteome</keyword>
<dbReference type="Pfam" id="PF08284">
    <property type="entry name" value="RVP_2"/>
    <property type="match status" value="1"/>
</dbReference>